<dbReference type="RefSeq" id="WP_171221124.1">
    <property type="nucleotide sequence ID" value="NZ_CP121446.1"/>
</dbReference>
<protein>
    <recommendedName>
        <fullName evidence="3">ParB/Sulfiredoxin domain-containing protein</fullName>
    </recommendedName>
</protein>
<evidence type="ECO:0000313" key="1">
    <source>
        <dbReference type="EMBL" id="NNT70922.1"/>
    </source>
</evidence>
<dbReference type="AlphaFoldDB" id="A0A7Y3VXV0"/>
<comment type="caution">
    <text evidence="1">The sequence shown here is derived from an EMBL/GenBank/DDBJ whole genome shotgun (WGS) entry which is preliminary data.</text>
</comment>
<sequence>MNRETRILKIQDIEKTDKPIGKIEIPWKDRLEPMDVYEIPLRFLVYNKYNGRILSRTKSYENQRQLIDAESTEGKELIEKLLWDSKPSKNKETLESLKKLKQEKVGIITKDGIIIDGNRRAMLLNKIDEIDYFKAVILPVEYAGNPIEIEKFETKYQLGEERKLDYNPIEIYLKIQRLYQQLSESNYPNEGDKKKGVRVDKKAIDLIYNWIGNYKNINSANDIEYSLQVMNLMDEYLEYQDYNGIYTALDEREEQFRGLTNWLNTFYGETSAKAFDGYKNSDVDELKSVAFDLIRMKFKNEKFRYLAQGQKQNHFFGTREIWSSFLSNHEKIISSFKEEQIDFNINNLEAHLNSRDTNLKNNIGDLIDENVDIHYQKLRNKQSQDEPVKLLNKAIDSLESININSKNFSKPDSLALTEKLADLVNNTLQKKSPKRLLSHIVKLLEEIDTEKIPEQEKEGAKLLTKTIQSLGYQIHKNL</sequence>
<proteinExistence type="predicted"/>
<dbReference type="Proteomes" id="UP000536509">
    <property type="component" value="Unassembled WGS sequence"/>
</dbReference>
<organism evidence="1 2">
    <name type="scientific">Flavobacterium rivulicola</name>
    <dbReference type="NCBI Taxonomy" id="2732161"/>
    <lineage>
        <taxon>Bacteria</taxon>
        <taxon>Pseudomonadati</taxon>
        <taxon>Bacteroidota</taxon>
        <taxon>Flavobacteriia</taxon>
        <taxon>Flavobacteriales</taxon>
        <taxon>Flavobacteriaceae</taxon>
        <taxon>Flavobacterium</taxon>
    </lineage>
</organism>
<evidence type="ECO:0000313" key="2">
    <source>
        <dbReference type="Proteomes" id="UP000536509"/>
    </source>
</evidence>
<accession>A0A7Y3VXV0</accession>
<reference evidence="1 2" key="1">
    <citation type="submission" date="2020-05" db="EMBL/GenBank/DDBJ databases">
        <title>Draft genome of Flavobacterium sp. IMCC34852.</title>
        <authorList>
            <person name="Song J."/>
            <person name="Cho J.-C."/>
        </authorList>
    </citation>
    <scope>NUCLEOTIDE SEQUENCE [LARGE SCALE GENOMIC DNA]</scope>
    <source>
        <strain evidence="1 2">IMCC34852</strain>
    </source>
</reference>
<keyword evidence="2" id="KW-1185">Reference proteome</keyword>
<name>A0A7Y3VXV0_9FLAO</name>
<evidence type="ECO:0008006" key="3">
    <source>
        <dbReference type="Google" id="ProtNLM"/>
    </source>
</evidence>
<gene>
    <name evidence="1" type="ORF">HKT18_01720</name>
</gene>
<dbReference type="EMBL" id="JABEVX010000001">
    <property type="protein sequence ID" value="NNT70922.1"/>
    <property type="molecule type" value="Genomic_DNA"/>
</dbReference>